<dbReference type="FunCoup" id="B3RRT5">
    <property type="interactions" value="343"/>
</dbReference>
<dbReference type="InterPro" id="IPR050241">
    <property type="entry name" value="NAD-cap_RNA_hydrolase_NudC"/>
</dbReference>
<dbReference type="CTD" id="6751618"/>
<dbReference type="GO" id="GO:0035529">
    <property type="term" value="F:NADH pyrophosphatase activity"/>
    <property type="evidence" value="ECO:0000318"/>
    <property type="project" value="GO_Central"/>
</dbReference>
<keyword evidence="5" id="KW-0479">Metal-binding</keyword>
<dbReference type="SMART" id="SM00248">
    <property type="entry name" value="ANK"/>
    <property type="match status" value="2"/>
</dbReference>
<reference evidence="12 13" key="1">
    <citation type="journal article" date="2008" name="Nature">
        <title>The Trichoplax genome and the nature of placozoans.</title>
        <authorList>
            <person name="Srivastava M."/>
            <person name="Begovic E."/>
            <person name="Chapman J."/>
            <person name="Putnam N.H."/>
            <person name="Hellsten U."/>
            <person name="Kawashima T."/>
            <person name="Kuo A."/>
            <person name="Mitros T."/>
            <person name="Salamov A."/>
            <person name="Carpenter M.L."/>
            <person name="Signorovitch A.Y."/>
            <person name="Moreno M.A."/>
            <person name="Kamm K."/>
            <person name="Grimwood J."/>
            <person name="Schmutz J."/>
            <person name="Shapiro H."/>
            <person name="Grigoriev I.V."/>
            <person name="Buss L.W."/>
            <person name="Schierwater B."/>
            <person name="Dellaporta S.L."/>
            <person name="Rokhsar D.S."/>
        </authorList>
    </citation>
    <scope>NUCLEOTIDE SEQUENCE [LARGE SCALE GENOMIC DNA]</scope>
    <source>
        <strain evidence="12 13">Grell-BS-1999</strain>
    </source>
</reference>
<evidence type="ECO:0000256" key="5">
    <source>
        <dbReference type="ARBA" id="ARBA00022723"/>
    </source>
</evidence>
<evidence type="ECO:0000256" key="10">
    <source>
        <dbReference type="PROSITE-ProRule" id="PRU00023"/>
    </source>
</evidence>
<dbReference type="RefSeq" id="XP_002110922.1">
    <property type="nucleotide sequence ID" value="XM_002110886.1"/>
</dbReference>
<dbReference type="PROSITE" id="PS50297">
    <property type="entry name" value="ANK_REP_REGION"/>
    <property type="match status" value="1"/>
</dbReference>
<gene>
    <name evidence="12" type="ORF">TRIADDRAFT_22466</name>
</gene>
<dbReference type="Proteomes" id="UP000009022">
    <property type="component" value="Unassembled WGS sequence"/>
</dbReference>
<keyword evidence="6" id="KW-0378">Hydrolase</keyword>
<evidence type="ECO:0000256" key="6">
    <source>
        <dbReference type="ARBA" id="ARBA00022801"/>
    </source>
</evidence>
<organism evidence="12 13">
    <name type="scientific">Trichoplax adhaerens</name>
    <name type="common">Trichoplax reptans</name>
    <dbReference type="NCBI Taxonomy" id="10228"/>
    <lineage>
        <taxon>Eukaryota</taxon>
        <taxon>Metazoa</taxon>
        <taxon>Placozoa</taxon>
        <taxon>Uniplacotomia</taxon>
        <taxon>Trichoplacea</taxon>
        <taxon>Trichoplacidae</taxon>
        <taxon>Trichoplax</taxon>
    </lineage>
</organism>
<dbReference type="PhylomeDB" id="B3RRT5"/>
<evidence type="ECO:0000256" key="2">
    <source>
        <dbReference type="ARBA" id="ARBA00001947"/>
    </source>
</evidence>
<dbReference type="CDD" id="cd03429">
    <property type="entry name" value="NUDIX_NADH_pyrophosphatase_Nudt13"/>
    <property type="match status" value="1"/>
</dbReference>
<dbReference type="PROSITE" id="PS51462">
    <property type="entry name" value="NUDIX"/>
    <property type="match status" value="1"/>
</dbReference>
<dbReference type="EC" id="3.6.1.22" evidence="4"/>
<sequence length="440" mass="50009">MDEYFIIKSLHEAAKWGNLDKIKTLLSNNLSLKQRIDNPDDNGWTALMFAAKNNHGDVIEFLLENGAEPLLINQAGETAEDIAGQYKNLEICIAIRTCNKSKAKNDSINFFSHEPLQRCAERRNDKEWLECTMKTSDAKFILYNNLQPLVKENNDKTISIYRLLYSDVEDFIACGALVILLGSEKLIEENETGNNIWFGVNISHIGCGDLTTRFSGCKWLSKALPKQLMLVATDATIIGQGRSIFCWHRYNRFCSICGSSTRFKEAGYKLICSNEHCESHNGVHNVSYPRVDPVVIMLVISSDHNYCLLGRKIGFPDRMWSCLAGFMEPGETIDDAVKREVYEESGVIIDSVRYLSSQPWPFPSSLMIGCIAVAATRPDNTNLKIDRKELEDARWFTKEQANMALFPRHYKFVSDRIILPPSQAIAHKIIKNWLRIKPNL</sequence>
<dbReference type="FunFam" id="3.90.79.10:FF:000023">
    <property type="entry name" value="Peroxisomal NADH pyrophosphatase NUDT12"/>
    <property type="match status" value="1"/>
</dbReference>
<dbReference type="InParanoid" id="B3RRT5"/>
<evidence type="ECO:0000259" key="11">
    <source>
        <dbReference type="PROSITE" id="PS51462"/>
    </source>
</evidence>
<dbReference type="NCBIfam" id="NF001299">
    <property type="entry name" value="PRK00241.1"/>
    <property type="match status" value="1"/>
</dbReference>
<feature type="domain" description="Nudix hydrolase" evidence="11">
    <location>
        <begin position="289"/>
        <end position="419"/>
    </location>
</feature>
<dbReference type="InterPro" id="IPR000086">
    <property type="entry name" value="NUDIX_hydrolase_dom"/>
</dbReference>
<dbReference type="AlphaFoldDB" id="B3RRT5"/>
<feature type="repeat" description="ANK" evidence="10">
    <location>
        <begin position="42"/>
        <end position="74"/>
    </location>
</feature>
<dbReference type="Pfam" id="PF12796">
    <property type="entry name" value="Ank_2"/>
    <property type="match status" value="1"/>
</dbReference>
<keyword evidence="8" id="KW-0520">NAD</keyword>
<name>B3RRT5_TRIAD</name>
<dbReference type="OMA" id="CNTRTTL"/>
<dbReference type="STRING" id="10228.B3RRT5"/>
<comment type="similarity">
    <text evidence="3">Belongs to the Nudix hydrolase family. NudC subfamily.</text>
</comment>
<proteinExistence type="inferred from homology"/>
<dbReference type="PROSITE" id="PS00893">
    <property type="entry name" value="NUDIX_BOX"/>
    <property type="match status" value="1"/>
</dbReference>
<keyword evidence="7" id="KW-0460">Magnesium</keyword>
<dbReference type="Gene3D" id="3.90.79.20">
    <property type="match status" value="1"/>
</dbReference>
<dbReference type="InterPro" id="IPR002110">
    <property type="entry name" value="Ankyrin_rpt"/>
</dbReference>
<dbReference type="Pfam" id="PF00293">
    <property type="entry name" value="NUDIX"/>
    <property type="match status" value="1"/>
</dbReference>
<evidence type="ECO:0000256" key="8">
    <source>
        <dbReference type="ARBA" id="ARBA00023027"/>
    </source>
</evidence>
<evidence type="ECO:0000256" key="9">
    <source>
        <dbReference type="ARBA" id="ARBA00023679"/>
    </source>
</evidence>
<protein>
    <recommendedName>
        <fullName evidence="4">NAD(+) diphosphatase</fullName>
        <ecNumber evidence="4">3.6.1.22</ecNumber>
    </recommendedName>
</protein>
<evidence type="ECO:0000313" key="12">
    <source>
        <dbReference type="EMBL" id="EDV26926.1"/>
    </source>
</evidence>
<evidence type="ECO:0000256" key="1">
    <source>
        <dbReference type="ARBA" id="ARBA00001946"/>
    </source>
</evidence>
<accession>B3RRT5</accession>
<dbReference type="PANTHER" id="PTHR42904">
    <property type="entry name" value="NUDIX HYDROLASE, NUDC SUBFAMILY"/>
    <property type="match status" value="1"/>
</dbReference>
<dbReference type="OrthoDB" id="10249612at2759"/>
<keyword evidence="13" id="KW-1185">Reference proteome</keyword>
<dbReference type="Gene3D" id="3.90.79.10">
    <property type="entry name" value="Nucleoside Triphosphate Pyrophosphohydrolase"/>
    <property type="match status" value="1"/>
</dbReference>
<dbReference type="InterPro" id="IPR049734">
    <property type="entry name" value="NudC-like_C"/>
</dbReference>
<dbReference type="Gene3D" id="1.25.40.20">
    <property type="entry name" value="Ankyrin repeat-containing domain"/>
    <property type="match status" value="1"/>
</dbReference>
<dbReference type="InterPro" id="IPR015376">
    <property type="entry name" value="Znr_NADH_PPase"/>
</dbReference>
<evidence type="ECO:0000313" key="13">
    <source>
        <dbReference type="Proteomes" id="UP000009022"/>
    </source>
</evidence>
<dbReference type="InterPro" id="IPR020084">
    <property type="entry name" value="NUDIX_hydrolase_CS"/>
</dbReference>
<keyword evidence="10" id="KW-0040">ANK repeat</keyword>
<dbReference type="HOGENOM" id="CLU_037162_0_2_1"/>
<dbReference type="KEGG" id="tad:TRIADDRAFT_22466"/>
<evidence type="ECO:0000256" key="4">
    <source>
        <dbReference type="ARBA" id="ARBA00012381"/>
    </source>
</evidence>
<dbReference type="EMBL" id="DS985243">
    <property type="protein sequence ID" value="EDV26926.1"/>
    <property type="molecule type" value="Genomic_DNA"/>
</dbReference>
<dbReference type="GO" id="GO:0046872">
    <property type="term" value="F:metal ion binding"/>
    <property type="evidence" value="ECO:0007669"/>
    <property type="project" value="UniProtKB-KW"/>
</dbReference>
<dbReference type="InterPro" id="IPR036770">
    <property type="entry name" value="Ankyrin_rpt-contain_sf"/>
</dbReference>
<dbReference type="PANTHER" id="PTHR42904:SF6">
    <property type="entry name" value="NAD-CAPPED RNA HYDROLASE NUDT12"/>
    <property type="match status" value="1"/>
</dbReference>
<dbReference type="SUPFAM" id="SSF48403">
    <property type="entry name" value="Ankyrin repeat"/>
    <property type="match status" value="1"/>
</dbReference>
<dbReference type="eggNOG" id="KOG3084">
    <property type="taxonomic scope" value="Eukaryota"/>
</dbReference>
<dbReference type="GO" id="GO:0006742">
    <property type="term" value="P:NADP+ catabolic process"/>
    <property type="evidence" value="ECO:0000318"/>
    <property type="project" value="GO_Central"/>
</dbReference>
<dbReference type="GeneID" id="6751618"/>
<dbReference type="eggNOG" id="KOG0504">
    <property type="taxonomic scope" value="Eukaryota"/>
</dbReference>
<dbReference type="InterPro" id="IPR015797">
    <property type="entry name" value="NUDIX_hydrolase-like_dom_sf"/>
</dbReference>
<evidence type="ECO:0000256" key="3">
    <source>
        <dbReference type="ARBA" id="ARBA00009595"/>
    </source>
</evidence>
<dbReference type="Pfam" id="PF09297">
    <property type="entry name" value="Zn_ribbon_NUD"/>
    <property type="match status" value="1"/>
</dbReference>
<comment type="cofactor">
    <cofactor evidence="2">
        <name>Zn(2+)</name>
        <dbReference type="ChEBI" id="CHEBI:29105"/>
    </cofactor>
</comment>
<comment type="catalytic activity">
    <reaction evidence="9">
        <text>a 5'-end NAD(+)-phospho-ribonucleoside in mRNA + H2O = a 5'-end phospho-adenosine-phospho-ribonucleoside in mRNA + beta-nicotinamide D-ribonucleotide + 2 H(+)</text>
        <dbReference type="Rhea" id="RHEA:60876"/>
        <dbReference type="Rhea" id="RHEA-COMP:15698"/>
        <dbReference type="Rhea" id="RHEA-COMP:15719"/>
        <dbReference type="ChEBI" id="CHEBI:14649"/>
        <dbReference type="ChEBI" id="CHEBI:15377"/>
        <dbReference type="ChEBI" id="CHEBI:15378"/>
        <dbReference type="ChEBI" id="CHEBI:144029"/>
        <dbReference type="ChEBI" id="CHEBI:144051"/>
    </reaction>
    <physiologicalReaction direction="left-to-right" evidence="9">
        <dbReference type="Rhea" id="RHEA:60877"/>
    </physiologicalReaction>
</comment>
<comment type="cofactor">
    <cofactor evidence="1">
        <name>Mg(2+)</name>
        <dbReference type="ChEBI" id="CHEBI:18420"/>
    </cofactor>
</comment>
<dbReference type="GO" id="GO:0005777">
    <property type="term" value="C:peroxisome"/>
    <property type="evidence" value="ECO:0000318"/>
    <property type="project" value="GO_Central"/>
</dbReference>
<dbReference type="GO" id="GO:0019677">
    <property type="term" value="P:NAD+ catabolic process"/>
    <property type="evidence" value="ECO:0000318"/>
    <property type="project" value="GO_Central"/>
</dbReference>
<dbReference type="SUPFAM" id="SSF55811">
    <property type="entry name" value="Nudix"/>
    <property type="match status" value="1"/>
</dbReference>
<evidence type="ECO:0000256" key="7">
    <source>
        <dbReference type="ARBA" id="ARBA00022842"/>
    </source>
</evidence>
<dbReference type="PROSITE" id="PS50088">
    <property type="entry name" value="ANK_REPEAT"/>
    <property type="match status" value="1"/>
</dbReference>